<proteinExistence type="predicted"/>
<dbReference type="Proteomes" id="UP001595907">
    <property type="component" value="Unassembled WGS sequence"/>
</dbReference>
<feature type="signal peptide" evidence="1">
    <location>
        <begin position="1"/>
        <end position="21"/>
    </location>
</feature>
<name>A0ABV8QTR7_9BACT</name>
<protein>
    <recommendedName>
        <fullName evidence="4">Lipoprotein</fullName>
    </recommendedName>
</protein>
<reference evidence="3" key="1">
    <citation type="journal article" date="2019" name="Int. J. Syst. Evol. Microbiol.">
        <title>The Global Catalogue of Microorganisms (GCM) 10K type strain sequencing project: providing services to taxonomists for standard genome sequencing and annotation.</title>
        <authorList>
            <consortium name="The Broad Institute Genomics Platform"/>
            <consortium name="The Broad Institute Genome Sequencing Center for Infectious Disease"/>
            <person name="Wu L."/>
            <person name="Ma J."/>
        </authorList>
    </citation>
    <scope>NUCLEOTIDE SEQUENCE [LARGE SCALE GENOMIC DNA]</scope>
    <source>
        <strain evidence="3">CECT 8289</strain>
    </source>
</reference>
<dbReference type="EMBL" id="JBHSCZ010000002">
    <property type="protein sequence ID" value="MFC4263063.1"/>
    <property type="molecule type" value="Genomic_DNA"/>
</dbReference>
<sequence length="166" mass="19049">MRLLVSLLLLGCIYFTSCSTAGEAKDYNDHLIATQTKILPMVTKTDVAIREHIINNQMDSVATAAAAMMQVINTEMIALQNEKVPSLVGAEDYKKAFVEYFKYLKNIYTSYKMWGKATTEAARTEAFTLIEKYENQEDDYLRYMQKTQKIFAEKHHLKVSSSVYNF</sequence>
<feature type="chain" id="PRO_5046045363" description="Lipoprotein" evidence="1">
    <location>
        <begin position="22"/>
        <end position="166"/>
    </location>
</feature>
<evidence type="ECO:0000313" key="2">
    <source>
        <dbReference type="EMBL" id="MFC4263063.1"/>
    </source>
</evidence>
<comment type="caution">
    <text evidence="2">The sequence shown here is derived from an EMBL/GenBank/DDBJ whole genome shotgun (WGS) entry which is preliminary data.</text>
</comment>
<evidence type="ECO:0000256" key="1">
    <source>
        <dbReference type="SAM" id="SignalP"/>
    </source>
</evidence>
<accession>A0ABV8QTR7</accession>
<dbReference type="RefSeq" id="WP_379709137.1">
    <property type="nucleotide sequence ID" value="NZ_JBHSCZ010000002.1"/>
</dbReference>
<organism evidence="2 3">
    <name type="scientific">Ferruginibacter yonginensis</name>
    <dbReference type="NCBI Taxonomy" id="1310416"/>
    <lineage>
        <taxon>Bacteria</taxon>
        <taxon>Pseudomonadati</taxon>
        <taxon>Bacteroidota</taxon>
        <taxon>Chitinophagia</taxon>
        <taxon>Chitinophagales</taxon>
        <taxon>Chitinophagaceae</taxon>
        <taxon>Ferruginibacter</taxon>
    </lineage>
</organism>
<evidence type="ECO:0000313" key="3">
    <source>
        <dbReference type="Proteomes" id="UP001595907"/>
    </source>
</evidence>
<keyword evidence="1" id="KW-0732">Signal</keyword>
<keyword evidence="3" id="KW-1185">Reference proteome</keyword>
<gene>
    <name evidence="2" type="ORF">ACFOWM_09250</name>
</gene>
<evidence type="ECO:0008006" key="4">
    <source>
        <dbReference type="Google" id="ProtNLM"/>
    </source>
</evidence>